<sequence>DIKFSGISWLGNQGFYYSSYDKPKGSELSAKTDQHKLYFHKLGTKQSEDQLIFGGFEEEKYRYVGGYTSDDERYLFISASVSTSGNKLF</sequence>
<dbReference type="GO" id="GO:0070012">
    <property type="term" value="F:oligopeptidase activity"/>
    <property type="evidence" value="ECO:0007669"/>
    <property type="project" value="TreeGrafter"/>
</dbReference>
<dbReference type="Gene3D" id="2.130.10.120">
    <property type="entry name" value="Prolyl oligopeptidase, N-terminal domain"/>
    <property type="match status" value="1"/>
</dbReference>
<protein>
    <recommendedName>
        <fullName evidence="1">Peptidase S9A N-terminal domain-containing protein</fullName>
    </recommendedName>
</protein>
<proteinExistence type="predicted"/>
<dbReference type="GO" id="GO:0005829">
    <property type="term" value="C:cytosol"/>
    <property type="evidence" value="ECO:0007669"/>
    <property type="project" value="TreeGrafter"/>
</dbReference>
<feature type="non-terminal residue" evidence="2">
    <location>
        <position position="1"/>
    </location>
</feature>
<evidence type="ECO:0000313" key="3">
    <source>
        <dbReference type="Proteomes" id="UP000214596"/>
    </source>
</evidence>
<evidence type="ECO:0000313" key="2">
    <source>
        <dbReference type="EMBL" id="OXE28258.1"/>
    </source>
</evidence>
<comment type="caution">
    <text evidence="2">The sequence shown here is derived from an EMBL/GenBank/DDBJ whole genome shotgun (WGS) entry which is preliminary data.</text>
</comment>
<dbReference type="InterPro" id="IPR023302">
    <property type="entry name" value="Pept_S9A_N"/>
</dbReference>
<dbReference type="Pfam" id="PF02897">
    <property type="entry name" value="Peptidase_S9_N"/>
    <property type="match status" value="1"/>
</dbReference>
<dbReference type="AlphaFoldDB" id="A0A227J052"/>
<dbReference type="GO" id="GO:0004252">
    <property type="term" value="F:serine-type endopeptidase activity"/>
    <property type="evidence" value="ECO:0007669"/>
    <property type="project" value="InterPro"/>
</dbReference>
<accession>A0A227J052</accession>
<dbReference type="Proteomes" id="UP000214596">
    <property type="component" value="Unassembled WGS sequence"/>
</dbReference>
<dbReference type="EMBL" id="NIXT01004554">
    <property type="protein sequence ID" value="OXE28258.1"/>
    <property type="molecule type" value="Genomic_DNA"/>
</dbReference>
<gene>
    <name evidence="2" type="ORF">CA163_34860</name>
</gene>
<dbReference type="SUPFAM" id="SSF50993">
    <property type="entry name" value="Peptidase/esterase 'gauge' domain"/>
    <property type="match status" value="1"/>
</dbReference>
<feature type="domain" description="Peptidase S9A N-terminal" evidence="1">
    <location>
        <begin position="1"/>
        <end position="89"/>
    </location>
</feature>
<feature type="non-terminal residue" evidence="2">
    <location>
        <position position="89"/>
    </location>
</feature>
<dbReference type="InterPro" id="IPR051167">
    <property type="entry name" value="Prolyl_oligopep/macrocyclase"/>
</dbReference>
<organism evidence="2 3">
    <name type="scientific">Vibrio parahaemolyticus</name>
    <dbReference type="NCBI Taxonomy" id="670"/>
    <lineage>
        <taxon>Bacteria</taxon>
        <taxon>Pseudomonadati</taxon>
        <taxon>Pseudomonadota</taxon>
        <taxon>Gammaproteobacteria</taxon>
        <taxon>Vibrionales</taxon>
        <taxon>Vibrionaceae</taxon>
        <taxon>Vibrio</taxon>
    </lineage>
</organism>
<reference evidence="2 3" key="1">
    <citation type="journal article" date="2017" name="Appl. Environ. Microbiol.">
        <title>Parallel evolution of two clades of a major Atlantic endemic Vibrio parahaemolyticus pathogen lineage by independent acquisition of related pathogenicity islands.</title>
        <authorList>
            <person name="Xu F."/>
            <person name="Gonzalez-Escalona N."/>
            <person name="Drees K.P."/>
            <person name="Sebra R.P."/>
            <person name="Cooper V.S."/>
            <person name="Jones S.H."/>
            <person name="Whistler C.A."/>
        </authorList>
    </citation>
    <scope>NUCLEOTIDE SEQUENCE [LARGE SCALE GENOMIC DNA]</scope>
    <source>
        <strain evidence="2 3">MAVP-3</strain>
    </source>
</reference>
<name>A0A227J052_VIBPH</name>
<dbReference type="PANTHER" id="PTHR42881">
    <property type="entry name" value="PROLYL ENDOPEPTIDASE"/>
    <property type="match status" value="1"/>
</dbReference>
<dbReference type="PANTHER" id="PTHR42881:SF2">
    <property type="entry name" value="PROLYL ENDOPEPTIDASE"/>
    <property type="match status" value="1"/>
</dbReference>
<evidence type="ECO:0000259" key="1">
    <source>
        <dbReference type="Pfam" id="PF02897"/>
    </source>
</evidence>